<keyword evidence="1" id="KW-0472">Membrane</keyword>
<sequence length="247" mass="25807" precursor="true">MGQLLLRGMLAGLFAALLAFGFAKIVGEPQVDRAIAFEEAHVAAEQQARAASGATAEAEEPELVSREVQAGLGLLTGIAMFGTALGGLFALAFAFASGRLLKFPPRTTAIVIAAVGFLALYVVPYLKYPANPPAVGADDTIGYRTQLYFTMMVFSAAALAVAVALGRALSSSLGSWNATIAGALAYIVLVTIAGYALPTLNEVPNDFPADLLWKFRTASFAIQGILWATIGLALGAMVDRSQTRTAY</sequence>
<dbReference type="Pfam" id="PF09490">
    <property type="entry name" value="CbtA"/>
    <property type="match status" value="1"/>
</dbReference>
<protein>
    <recommendedName>
        <fullName evidence="4">Cobalt transporter, subunit CbtA</fullName>
    </recommendedName>
</protein>
<evidence type="ECO:0008006" key="4">
    <source>
        <dbReference type="Google" id="ProtNLM"/>
    </source>
</evidence>
<reference evidence="3" key="1">
    <citation type="journal article" date="2011" name="J. Bacteriol.">
        <title>Genome sequences of eight morphologically diverse alphaproteobacteria.</title>
        <authorList>
            <consortium name="US DOE Joint Genome Institute"/>
            <person name="Brown P.J."/>
            <person name="Kysela D.T."/>
            <person name="Buechlein A."/>
            <person name="Hemmerich C."/>
            <person name="Brun Y.V."/>
        </authorList>
    </citation>
    <scope>NUCLEOTIDE SEQUENCE [LARGE SCALE GENOMIC DNA]</scope>
    <source>
        <strain evidence="3">ATCC 51888 / DSM 1869 / NCIB 11706 / TK 0415</strain>
    </source>
</reference>
<evidence type="ECO:0000313" key="2">
    <source>
        <dbReference type="EMBL" id="ADJ22314.1"/>
    </source>
</evidence>
<dbReference type="KEGG" id="hdn:Hden_0493"/>
<dbReference type="eggNOG" id="COG5446">
    <property type="taxonomic scope" value="Bacteria"/>
</dbReference>
<evidence type="ECO:0000256" key="1">
    <source>
        <dbReference type="SAM" id="Phobius"/>
    </source>
</evidence>
<feature type="transmembrane region" description="Helical" evidence="1">
    <location>
        <begin position="146"/>
        <end position="166"/>
    </location>
</feature>
<organism evidence="2 3">
    <name type="scientific">Hyphomicrobium denitrificans (strain ATCC 51888 / DSM 1869 / NCIMB 11706 / TK 0415)</name>
    <dbReference type="NCBI Taxonomy" id="582899"/>
    <lineage>
        <taxon>Bacteria</taxon>
        <taxon>Pseudomonadati</taxon>
        <taxon>Pseudomonadota</taxon>
        <taxon>Alphaproteobacteria</taxon>
        <taxon>Hyphomicrobiales</taxon>
        <taxon>Hyphomicrobiaceae</taxon>
        <taxon>Hyphomicrobium</taxon>
    </lineage>
</organism>
<accession>D8JS55</accession>
<evidence type="ECO:0000313" key="3">
    <source>
        <dbReference type="Proteomes" id="UP000002033"/>
    </source>
</evidence>
<dbReference type="OrthoDB" id="6851830at2"/>
<dbReference type="AlphaFoldDB" id="D8JS55"/>
<feature type="transmembrane region" description="Helical" evidence="1">
    <location>
        <begin position="108"/>
        <end position="126"/>
    </location>
</feature>
<dbReference type="STRING" id="582899.Hden_0493"/>
<gene>
    <name evidence="2" type="ordered locus">Hden_0493</name>
</gene>
<feature type="transmembrane region" description="Helical" evidence="1">
    <location>
        <begin position="217"/>
        <end position="238"/>
    </location>
</feature>
<keyword evidence="1" id="KW-0812">Transmembrane</keyword>
<keyword evidence="3" id="KW-1185">Reference proteome</keyword>
<dbReference type="InterPro" id="IPR012666">
    <property type="entry name" value="CbtA_put"/>
</dbReference>
<feature type="transmembrane region" description="Helical" evidence="1">
    <location>
        <begin position="178"/>
        <end position="197"/>
    </location>
</feature>
<dbReference type="EMBL" id="CP002083">
    <property type="protein sequence ID" value="ADJ22314.1"/>
    <property type="molecule type" value="Genomic_DNA"/>
</dbReference>
<keyword evidence="1" id="KW-1133">Transmembrane helix</keyword>
<proteinExistence type="predicted"/>
<feature type="transmembrane region" description="Helical" evidence="1">
    <location>
        <begin position="72"/>
        <end position="96"/>
    </location>
</feature>
<name>D8JS55_HYPDA</name>
<dbReference type="HOGENOM" id="CLU_090632_0_0_5"/>
<dbReference type="Proteomes" id="UP000002033">
    <property type="component" value="Chromosome"/>
</dbReference>